<proteinExistence type="predicted"/>
<dbReference type="EMBL" id="JAHRIQ010070822">
    <property type="protein sequence ID" value="MEQ2244237.1"/>
    <property type="molecule type" value="Genomic_DNA"/>
</dbReference>
<dbReference type="Proteomes" id="UP001482620">
    <property type="component" value="Unassembled WGS sequence"/>
</dbReference>
<gene>
    <name evidence="1" type="ORF">ILYODFUR_015116</name>
</gene>
<evidence type="ECO:0000313" key="1">
    <source>
        <dbReference type="EMBL" id="MEQ2244237.1"/>
    </source>
</evidence>
<comment type="caution">
    <text evidence="1">The sequence shown here is derived from an EMBL/GenBank/DDBJ whole genome shotgun (WGS) entry which is preliminary data.</text>
</comment>
<keyword evidence="2" id="KW-1185">Reference proteome</keyword>
<sequence length="124" mass="14716">MWLKYLRNQEEYFPSIIFRCIFNPTTFSDRAWFTLRIKHPETSSAVWHLQSRAVRTVQASSLRKPNSSYTKGWLYTEEPRLRGSSASQGHDTLVDRIVHILDREERCSKRQVKKSSVLNMKNQR</sequence>
<organism evidence="1 2">
    <name type="scientific">Ilyodon furcidens</name>
    <name type="common">goldbreast splitfin</name>
    <dbReference type="NCBI Taxonomy" id="33524"/>
    <lineage>
        <taxon>Eukaryota</taxon>
        <taxon>Metazoa</taxon>
        <taxon>Chordata</taxon>
        <taxon>Craniata</taxon>
        <taxon>Vertebrata</taxon>
        <taxon>Euteleostomi</taxon>
        <taxon>Actinopterygii</taxon>
        <taxon>Neopterygii</taxon>
        <taxon>Teleostei</taxon>
        <taxon>Neoteleostei</taxon>
        <taxon>Acanthomorphata</taxon>
        <taxon>Ovalentaria</taxon>
        <taxon>Atherinomorphae</taxon>
        <taxon>Cyprinodontiformes</taxon>
        <taxon>Goodeidae</taxon>
        <taxon>Ilyodon</taxon>
    </lineage>
</organism>
<evidence type="ECO:0000313" key="2">
    <source>
        <dbReference type="Proteomes" id="UP001482620"/>
    </source>
</evidence>
<protein>
    <submittedName>
        <fullName evidence="1">Uncharacterized protein</fullName>
    </submittedName>
</protein>
<name>A0ABV0UKD7_9TELE</name>
<reference evidence="1 2" key="1">
    <citation type="submission" date="2021-06" db="EMBL/GenBank/DDBJ databases">
        <authorList>
            <person name="Palmer J.M."/>
        </authorList>
    </citation>
    <scope>NUCLEOTIDE SEQUENCE [LARGE SCALE GENOMIC DNA]</scope>
    <source>
        <strain evidence="2">if_2019</strain>
        <tissue evidence="1">Muscle</tissue>
    </source>
</reference>
<accession>A0ABV0UKD7</accession>